<evidence type="ECO:0000256" key="4">
    <source>
        <dbReference type="ARBA" id="ARBA00022741"/>
    </source>
</evidence>
<sequence>MEQYNAASQSSGVYPLPQLEERGLPNLPSLKLGPSKLGPDQATSRPVVPAKRVARLNEPLSARAAPNSQLQPREPLPYALPTDRGPRPPRGMAPPGRFSGLRVAAARTPSMVQTGGQWLQPTSARGQARATQDGRGPIPTPRSAWPTGSDTLASHFDDLTDFERTEILQYKEVTYFGLGAEKLSTLHSAGEFNHGFDDERGDYNVVMHDHIGYRYEVIGTLGKGSFGQVIKAFDHKKKCEVAIKIIRNKQRFHKQALIEVKVLAHIREHDPHNDKNTVRMLSHFYFRDHICIVFEVLSINLYEFIKNNNFKGVSLQLIRRFAIQLLNTLRFLRKLRILHCDLKPENILLCDPAKSAIRVIDFGSSCMEDEQMYTYIQSRFYRSPEVILGLPYHCSIDMWSLGCILAELYTGYPLFPGENEVEQLACMMEVLGLPPKKMVQDSTRRKLFFDSAGAPRVVTNSKGRKRRPASKDIMSVLKSSDVSFVSFLEGCLRWEVSERFTPEDALQHPWIAGEPSNNTTASTSRASSRATNSRATSSSARDNGRNSNSTPRDINLCATNALTALGPRTASDSGQAYASASTHPNEQVPRGFLAIESKARRAR</sequence>
<feature type="region of interest" description="Disordered" evidence="8">
    <location>
        <begin position="113"/>
        <end position="148"/>
    </location>
</feature>
<dbReference type="GO" id="GO:0005524">
    <property type="term" value="F:ATP binding"/>
    <property type="evidence" value="ECO:0007669"/>
    <property type="project" value="UniProtKB-UniRule"/>
</dbReference>
<feature type="compositionally biased region" description="Low complexity" evidence="8">
    <location>
        <begin position="516"/>
        <end position="541"/>
    </location>
</feature>
<feature type="compositionally biased region" description="Polar residues" evidence="8">
    <location>
        <begin position="570"/>
        <end position="585"/>
    </location>
</feature>
<feature type="region of interest" description="Disordered" evidence="8">
    <location>
        <begin position="507"/>
        <end position="554"/>
    </location>
</feature>
<dbReference type="Pfam" id="PF00069">
    <property type="entry name" value="Pkinase"/>
    <property type="match status" value="1"/>
</dbReference>
<dbReference type="InterPro" id="IPR011009">
    <property type="entry name" value="Kinase-like_dom_sf"/>
</dbReference>
<feature type="compositionally biased region" description="Polar residues" evidence="8">
    <location>
        <begin position="113"/>
        <end position="125"/>
    </location>
</feature>
<feature type="binding site" evidence="7">
    <location>
        <position position="244"/>
    </location>
    <ligand>
        <name>ATP</name>
        <dbReference type="ChEBI" id="CHEBI:30616"/>
    </ligand>
</feature>
<protein>
    <recommendedName>
        <fullName evidence="9">Protein kinase domain-containing protein</fullName>
    </recommendedName>
</protein>
<evidence type="ECO:0000256" key="5">
    <source>
        <dbReference type="ARBA" id="ARBA00022777"/>
    </source>
</evidence>
<evidence type="ECO:0000256" key="8">
    <source>
        <dbReference type="SAM" id="MobiDB-lite"/>
    </source>
</evidence>
<feature type="domain" description="Protein kinase" evidence="9">
    <location>
        <begin position="215"/>
        <end position="511"/>
    </location>
</feature>
<dbReference type="GO" id="GO:0005737">
    <property type="term" value="C:cytoplasm"/>
    <property type="evidence" value="ECO:0007669"/>
    <property type="project" value="TreeGrafter"/>
</dbReference>
<evidence type="ECO:0000313" key="11">
    <source>
        <dbReference type="Proteomes" id="UP001515480"/>
    </source>
</evidence>
<reference evidence="10 11" key="1">
    <citation type="journal article" date="2024" name="Science">
        <title>Giant polyketide synthase enzymes in the biosynthesis of giant marine polyether toxins.</title>
        <authorList>
            <person name="Fallon T.R."/>
            <person name="Shende V.V."/>
            <person name="Wierzbicki I.H."/>
            <person name="Pendleton A.L."/>
            <person name="Watervoot N.F."/>
            <person name="Auber R.P."/>
            <person name="Gonzalez D.J."/>
            <person name="Wisecaver J.H."/>
            <person name="Moore B.S."/>
        </authorList>
    </citation>
    <scope>NUCLEOTIDE SEQUENCE [LARGE SCALE GENOMIC DNA]</scope>
    <source>
        <strain evidence="10 11">12B1</strain>
    </source>
</reference>
<dbReference type="InterPro" id="IPR050494">
    <property type="entry name" value="Ser_Thr_dual-spec_kinase"/>
</dbReference>
<dbReference type="InterPro" id="IPR008271">
    <property type="entry name" value="Ser/Thr_kinase_AS"/>
</dbReference>
<evidence type="ECO:0000256" key="6">
    <source>
        <dbReference type="ARBA" id="ARBA00022840"/>
    </source>
</evidence>
<dbReference type="Proteomes" id="UP001515480">
    <property type="component" value="Unassembled WGS sequence"/>
</dbReference>
<dbReference type="CDD" id="cd14210">
    <property type="entry name" value="PKc_DYRK"/>
    <property type="match status" value="1"/>
</dbReference>
<dbReference type="SMART" id="SM00220">
    <property type="entry name" value="S_TKc"/>
    <property type="match status" value="1"/>
</dbReference>
<evidence type="ECO:0000256" key="1">
    <source>
        <dbReference type="ARBA" id="ARBA00008867"/>
    </source>
</evidence>
<dbReference type="Gene3D" id="1.10.510.10">
    <property type="entry name" value="Transferase(Phosphotransferase) domain 1"/>
    <property type="match status" value="1"/>
</dbReference>
<gene>
    <name evidence="10" type="ORF">AB1Y20_018775</name>
</gene>
<dbReference type="PROSITE" id="PS00108">
    <property type="entry name" value="PROTEIN_KINASE_ST"/>
    <property type="match status" value="1"/>
</dbReference>
<dbReference type="InterPro" id="IPR000719">
    <property type="entry name" value="Prot_kinase_dom"/>
</dbReference>
<feature type="region of interest" description="Disordered" evidence="8">
    <location>
        <begin position="1"/>
        <end position="95"/>
    </location>
</feature>
<keyword evidence="6 7" id="KW-0067">ATP-binding</keyword>
<evidence type="ECO:0000256" key="7">
    <source>
        <dbReference type="PROSITE-ProRule" id="PRU10141"/>
    </source>
</evidence>
<name>A0AB34JTF1_PRYPA</name>
<evidence type="ECO:0000256" key="2">
    <source>
        <dbReference type="ARBA" id="ARBA00022527"/>
    </source>
</evidence>
<dbReference type="Gene3D" id="3.30.200.20">
    <property type="entry name" value="Phosphorylase Kinase, domain 1"/>
    <property type="match status" value="1"/>
</dbReference>
<dbReference type="FunFam" id="1.10.510.10:FF:000112">
    <property type="entry name" value="Putative dual specificity tyrosine-phosphorylation-regulated kinase 2"/>
    <property type="match status" value="1"/>
</dbReference>
<feature type="compositionally biased region" description="Polar residues" evidence="8">
    <location>
        <begin position="545"/>
        <end position="554"/>
    </location>
</feature>
<dbReference type="GO" id="GO:0004674">
    <property type="term" value="F:protein serine/threonine kinase activity"/>
    <property type="evidence" value="ECO:0007669"/>
    <property type="project" value="UniProtKB-KW"/>
</dbReference>
<dbReference type="PANTHER" id="PTHR24058:SF22">
    <property type="entry name" value="DUAL SPECIFICITY TYROSINE-PHOSPHORYLATION-REGULATED KINASE 4"/>
    <property type="match status" value="1"/>
</dbReference>
<accession>A0AB34JTF1</accession>
<dbReference type="AlphaFoldDB" id="A0AB34JTF1"/>
<organism evidence="10 11">
    <name type="scientific">Prymnesium parvum</name>
    <name type="common">Toxic golden alga</name>
    <dbReference type="NCBI Taxonomy" id="97485"/>
    <lineage>
        <taxon>Eukaryota</taxon>
        <taxon>Haptista</taxon>
        <taxon>Haptophyta</taxon>
        <taxon>Prymnesiophyceae</taxon>
        <taxon>Prymnesiales</taxon>
        <taxon>Prymnesiaceae</taxon>
        <taxon>Prymnesium</taxon>
    </lineage>
</organism>
<keyword evidence="11" id="KW-1185">Reference proteome</keyword>
<comment type="similarity">
    <text evidence="1">Belongs to the protein kinase superfamily. CMGC Ser/Thr protein kinase family. MNB/DYRK subfamily.</text>
</comment>
<dbReference type="GO" id="GO:0005856">
    <property type="term" value="C:cytoskeleton"/>
    <property type="evidence" value="ECO:0007669"/>
    <property type="project" value="TreeGrafter"/>
</dbReference>
<dbReference type="PROSITE" id="PS00107">
    <property type="entry name" value="PROTEIN_KINASE_ATP"/>
    <property type="match status" value="1"/>
</dbReference>
<evidence type="ECO:0000259" key="9">
    <source>
        <dbReference type="PROSITE" id="PS50011"/>
    </source>
</evidence>
<dbReference type="EMBL" id="JBGBPQ010000005">
    <property type="protein sequence ID" value="KAL1523854.1"/>
    <property type="molecule type" value="Genomic_DNA"/>
</dbReference>
<keyword evidence="5" id="KW-0418">Kinase</keyword>
<proteinExistence type="inferred from homology"/>
<dbReference type="InterPro" id="IPR017441">
    <property type="entry name" value="Protein_kinase_ATP_BS"/>
</dbReference>
<keyword evidence="3" id="KW-0808">Transferase</keyword>
<dbReference type="SUPFAM" id="SSF56112">
    <property type="entry name" value="Protein kinase-like (PK-like)"/>
    <property type="match status" value="1"/>
</dbReference>
<dbReference type="PANTHER" id="PTHR24058">
    <property type="entry name" value="DUAL SPECIFICITY PROTEIN KINASE"/>
    <property type="match status" value="1"/>
</dbReference>
<dbReference type="PROSITE" id="PS50011">
    <property type="entry name" value="PROTEIN_KINASE_DOM"/>
    <property type="match status" value="1"/>
</dbReference>
<feature type="compositionally biased region" description="Polar residues" evidence="8">
    <location>
        <begin position="1"/>
        <end position="12"/>
    </location>
</feature>
<evidence type="ECO:0000256" key="3">
    <source>
        <dbReference type="ARBA" id="ARBA00022679"/>
    </source>
</evidence>
<feature type="region of interest" description="Disordered" evidence="8">
    <location>
        <begin position="567"/>
        <end position="603"/>
    </location>
</feature>
<keyword evidence="2" id="KW-0723">Serine/threonine-protein kinase</keyword>
<keyword evidence="4 7" id="KW-0547">Nucleotide-binding</keyword>
<comment type="caution">
    <text evidence="10">The sequence shown here is derived from an EMBL/GenBank/DDBJ whole genome shotgun (WGS) entry which is preliminary data.</text>
</comment>
<evidence type="ECO:0000313" key="10">
    <source>
        <dbReference type="EMBL" id="KAL1523854.1"/>
    </source>
</evidence>